<proteinExistence type="predicted"/>
<dbReference type="AlphaFoldDB" id="A0AAN6NRX7"/>
<comment type="caution">
    <text evidence="2">The sequence shown here is derived from an EMBL/GenBank/DDBJ whole genome shotgun (WGS) entry which is preliminary data.</text>
</comment>
<dbReference type="GO" id="GO:0005975">
    <property type="term" value="P:carbohydrate metabolic process"/>
    <property type="evidence" value="ECO:0007669"/>
    <property type="project" value="InterPro"/>
</dbReference>
<name>A0AAN6NRX7_9PEZI</name>
<feature type="region of interest" description="Disordered" evidence="1">
    <location>
        <begin position="122"/>
        <end position="158"/>
    </location>
</feature>
<dbReference type="Gene3D" id="3.40.120.10">
    <property type="entry name" value="Alpha-D-Glucose-1,6-Bisphosphate, subunit A, domain 3"/>
    <property type="match status" value="1"/>
</dbReference>
<protein>
    <submittedName>
        <fullName evidence="2">Uncharacterized protein</fullName>
    </submittedName>
</protein>
<dbReference type="GO" id="GO:0016868">
    <property type="term" value="F:intramolecular phosphotransferase activity"/>
    <property type="evidence" value="ECO:0007669"/>
    <property type="project" value="InterPro"/>
</dbReference>
<keyword evidence="3" id="KW-1185">Reference proteome</keyword>
<dbReference type="Proteomes" id="UP001303222">
    <property type="component" value="Unassembled WGS sequence"/>
</dbReference>
<dbReference type="EMBL" id="MU859161">
    <property type="protein sequence ID" value="KAK3950950.1"/>
    <property type="molecule type" value="Genomic_DNA"/>
</dbReference>
<organism evidence="2 3">
    <name type="scientific">Pseudoneurospora amorphoporcata</name>
    <dbReference type="NCBI Taxonomy" id="241081"/>
    <lineage>
        <taxon>Eukaryota</taxon>
        <taxon>Fungi</taxon>
        <taxon>Dikarya</taxon>
        <taxon>Ascomycota</taxon>
        <taxon>Pezizomycotina</taxon>
        <taxon>Sordariomycetes</taxon>
        <taxon>Sordariomycetidae</taxon>
        <taxon>Sordariales</taxon>
        <taxon>Sordariaceae</taxon>
        <taxon>Pseudoneurospora</taxon>
    </lineage>
</organism>
<evidence type="ECO:0000256" key="1">
    <source>
        <dbReference type="SAM" id="MobiDB-lite"/>
    </source>
</evidence>
<evidence type="ECO:0000313" key="3">
    <source>
        <dbReference type="Proteomes" id="UP001303222"/>
    </source>
</evidence>
<accession>A0AAN6NRX7</accession>
<feature type="compositionally biased region" description="Polar residues" evidence="1">
    <location>
        <begin position="140"/>
        <end position="158"/>
    </location>
</feature>
<sequence>MPVLAAMGSFGTAHNDWPKSTAPRVPLAPPEALVQYYTQLATELNIDLSAPAKVIYGRDTRSSGHTLVTALAAALDATETEHVDYKILATHALYQTSRSTRPKISCRVFFVLFFQQHHQTTTATTTTATTTNDTMPPRAANSTTSAAFGKSSSLTRCF</sequence>
<evidence type="ECO:0000313" key="2">
    <source>
        <dbReference type="EMBL" id="KAK3950950.1"/>
    </source>
</evidence>
<gene>
    <name evidence="2" type="ORF">QBC32DRAFT_325669</name>
</gene>
<dbReference type="InterPro" id="IPR016055">
    <property type="entry name" value="A-D-PHexomutase_a/b/a-I/II/III"/>
</dbReference>
<feature type="compositionally biased region" description="Low complexity" evidence="1">
    <location>
        <begin position="122"/>
        <end position="131"/>
    </location>
</feature>
<reference evidence="2" key="1">
    <citation type="journal article" date="2023" name="Mol. Phylogenet. Evol.">
        <title>Genome-scale phylogeny and comparative genomics of the fungal order Sordariales.</title>
        <authorList>
            <person name="Hensen N."/>
            <person name="Bonometti L."/>
            <person name="Westerberg I."/>
            <person name="Brannstrom I.O."/>
            <person name="Guillou S."/>
            <person name="Cros-Aarteil S."/>
            <person name="Calhoun S."/>
            <person name="Haridas S."/>
            <person name="Kuo A."/>
            <person name="Mondo S."/>
            <person name="Pangilinan J."/>
            <person name="Riley R."/>
            <person name="LaButti K."/>
            <person name="Andreopoulos B."/>
            <person name="Lipzen A."/>
            <person name="Chen C."/>
            <person name="Yan M."/>
            <person name="Daum C."/>
            <person name="Ng V."/>
            <person name="Clum A."/>
            <person name="Steindorff A."/>
            <person name="Ohm R.A."/>
            <person name="Martin F."/>
            <person name="Silar P."/>
            <person name="Natvig D.O."/>
            <person name="Lalanne C."/>
            <person name="Gautier V."/>
            <person name="Ament-Velasquez S.L."/>
            <person name="Kruys A."/>
            <person name="Hutchinson M.I."/>
            <person name="Powell A.J."/>
            <person name="Barry K."/>
            <person name="Miller A.N."/>
            <person name="Grigoriev I.V."/>
            <person name="Debuchy R."/>
            <person name="Gladieux P."/>
            <person name="Hiltunen Thoren M."/>
            <person name="Johannesson H."/>
        </authorList>
    </citation>
    <scope>NUCLEOTIDE SEQUENCE</scope>
    <source>
        <strain evidence="2">CBS 626.80</strain>
    </source>
</reference>
<reference evidence="2" key="2">
    <citation type="submission" date="2023-06" db="EMBL/GenBank/DDBJ databases">
        <authorList>
            <consortium name="Lawrence Berkeley National Laboratory"/>
            <person name="Mondo S.J."/>
            <person name="Hensen N."/>
            <person name="Bonometti L."/>
            <person name="Westerberg I."/>
            <person name="Brannstrom I.O."/>
            <person name="Guillou S."/>
            <person name="Cros-Aarteil S."/>
            <person name="Calhoun S."/>
            <person name="Haridas S."/>
            <person name="Kuo A."/>
            <person name="Pangilinan J."/>
            <person name="Riley R."/>
            <person name="Labutti K."/>
            <person name="Andreopoulos B."/>
            <person name="Lipzen A."/>
            <person name="Chen C."/>
            <person name="Yanf M."/>
            <person name="Daum C."/>
            <person name="Ng V."/>
            <person name="Clum A."/>
            <person name="Steindorff A."/>
            <person name="Ohm R."/>
            <person name="Martin F."/>
            <person name="Silar P."/>
            <person name="Natvig D."/>
            <person name="Lalanne C."/>
            <person name="Gautier V."/>
            <person name="Ament-Velasquez S.L."/>
            <person name="Kruys A."/>
            <person name="Hutchinson M.I."/>
            <person name="Powell A.J."/>
            <person name="Barry K."/>
            <person name="Miller A.N."/>
            <person name="Grigoriev I.V."/>
            <person name="Debuchy R."/>
            <person name="Gladieux P."/>
            <person name="Thoren M.H."/>
            <person name="Johannesson H."/>
        </authorList>
    </citation>
    <scope>NUCLEOTIDE SEQUENCE</scope>
    <source>
        <strain evidence="2">CBS 626.80</strain>
    </source>
</reference>
<dbReference type="SUPFAM" id="SSF53738">
    <property type="entry name" value="Phosphoglucomutase, first 3 domains"/>
    <property type="match status" value="1"/>
</dbReference>